<evidence type="ECO:0000313" key="3">
    <source>
        <dbReference type="Proteomes" id="UP000242444"/>
    </source>
</evidence>
<name>A0A263D013_9PSEU</name>
<dbReference type="OrthoDB" id="4134439at2"/>
<dbReference type="SUPFAM" id="SSF53335">
    <property type="entry name" value="S-adenosyl-L-methionine-dependent methyltransferases"/>
    <property type="match status" value="1"/>
</dbReference>
<dbReference type="Gene3D" id="3.40.50.150">
    <property type="entry name" value="Vaccinia Virus protein VP39"/>
    <property type="match status" value="1"/>
</dbReference>
<dbReference type="RefSeq" id="WP_094865108.1">
    <property type="nucleotide sequence ID" value="NZ_NKYE01000018.1"/>
</dbReference>
<accession>A0A263D013</accession>
<dbReference type="Pfam" id="PF04672">
    <property type="entry name" value="Methyltransf_19"/>
    <property type="match status" value="1"/>
</dbReference>
<feature type="region of interest" description="Disordered" evidence="1">
    <location>
        <begin position="1"/>
        <end position="20"/>
    </location>
</feature>
<sequence length="288" mass="32104">MTSEHDTTSARALDVETTSSETQQHTFVNIAEPSVARAYDWYLGGSHNTAVDRAFAEQYAHILPAKTMAIDNRQFLRRVVTYLIETEGIRQFVDIGSGIPTVGNVHEIAHEITPDVKVVYVDNDPVAVEQSRIILRDNPHARVIDADLRTPAHILDHHDLLETLDLTQPTAVLMVAVLHFVGGDHDPDHIIGQYLSELPAGSFLAVSHLSHEHVGSELAEKVHHGSRVYRDAGKPLYSRNSADLAHWLRRCEVFAPGIVPVTQWRPESPHPDTRPEHQLIIGALARTR</sequence>
<dbReference type="PIRSF" id="PIRSF017393">
    <property type="entry name" value="MTase_SAV2177"/>
    <property type="match status" value="1"/>
</dbReference>
<evidence type="ECO:0000256" key="1">
    <source>
        <dbReference type="SAM" id="MobiDB-lite"/>
    </source>
</evidence>
<reference evidence="2 3" key="1">
    <citation type="submission" date="2017-07" db="EMBL/GenBank/DDBJ databases">
        <title>Amycolatopsis antarcticus sp. nov., isolated from the surface of an Antarcticus brown macroalga.</title>
        <authorList>
            <person name="Wang J."/>
            <person name="Leiva S."/>
            <person name="Huang J."/>
            <person name="Huang Y."/>
        </authorList>
    </citation>
    <scope>NUCLEOTIDE SEQUENCE [LARGE SCALE GENOMIC DNA]</scope>
    <source>
        <strain evidence="2 3">AU-G6</strain>
    </source>
</reference>
<dbReference type="AlphaFoldDB" id="A0A263D013"/>
<proteinExistence type="predicted"/>
<gene>
    <name evidence="2" type="ORF">CFN78_23770</name>
</gene>
<evidence type="ECO:0000313" key="2">
    <source>
        <dbReference type="EMBL" id="OZM70695.1"/>
    </source>
</evidence>
<comment type="caution">
    <text evidence="2">The sequence shown here is derived from an EMBL/GenBank/DDBJ whole genome shotgun (WGS) entry which is preliminary data.</text>
</comment>
<dbReference type="Proteomes" id="UP000242444">
    <property type="component" value="Unassembled WGS sequence"/>
</dbReference>
<protein>
    <recommendedName>
        <fullName evidence="4">S-adenosyl methyltransferase</fullName>
    </recommendedName>
</protein>
<organism evidence="2 3">
    <name type="scientific">Amycolatopsis antarctica</name>
    <dbReference type="NCBI Taxonomy" id="1854586"/>
    <lineage>
        <taxon>Bacteria</taxon>
        <taxon>Bacillati</taxon>
        <taxon>Actinomycetota</taxon>
        <taxon>Actinomycetes</taxon>
        <taxon>Pseudonocardiales</taxon>
        <taxon>Pseudonocardiaceae</taxon>
        <taxon>Amycolatopsis</taxon>
    </lineage>
</organism>
<dbReference type="InterPro" id="IPR006764">
    <property type="entry name" value="SAM_dep_MeTrfase_SAV2177_type"/>
</dbReference>
<evidence type="ECO:0008006" key="4">
    <source>
        <dbReference type="Google" id="ProtNLM"/>
    </source>
</evidence>
<dbReference type="InterPro" id="IPR029063">
    <property type="entry name" value="SAM-dependent_MTases_sf"/>
</dbReference>
<dbReference type="InParanoid" id="A0A263D013"/>
<keyword evidence="3" id="KW-1185">Reference proteome</keyword>
<dbReference type="EMBL" id="NKYE01000018">
    <property type="protein sequence ID" value="OZM70695.1"/>
    <property type="molecule type" value="Genomic_DNA"/>
</dbReference>